<feature type="coiled-coil region" evidence="2">
    <location>
        <begin position="440"/>
        <end position="488"/>
    </location>
</feature>
<keyword evidence="3" id="KW-1133">Transmembrane helix</keyword>
<dbReference type="InterPro" id="IPR011990">
    <property type="entry name" value="TPR-like_helical_dom_sf"/>
</dbReference>
<dbReference type="Gene3D" id="1.25.40.10">
    <property type="entry name" value="Tetratricopeptide repeat domain"/>
    <property type="match status" value="2"/>
</dbReference>
<evidence type="ECO:0000256" key="3">
    <source>
        <dbReference type="SAM" id="Phobius"/>
    </source>
</evidence>
<proteinExistence type="predicted"/>
<evidence type="ECO:0000313" key="4">
    <source>
        <dbReference type="EMBL" id="TWR23938.1"/>
    </source>
</evidence>
<dbReference type="Pfam" id="PF13424">
    <property type="entry name" value="TPR_12"/>
    <property type="match status" value="1"/>
</dbReference>
<feature type="transmembrane region" description="Helical" evidence="3">
    <location>
        <begin position="412"/>
        <end position="430"/>
    </location>
</feature>
<keyword evidence="1" id="KW-0802">TPR repeat</keyword>
<dbReference type="OrthoDB" id="621195at2"/>
<dbReference type="SMART" id="SM00028">
    <property type="entry name" value="TPR"/>
    <property type="match status" value="3"/>
</dbReference>
<protein>
    <submittedName>
        <fullName evidence="4">Tetratricopeptide repeat protein</fullName>
    </submittedName>
</protein>
<name>A0A563TX44_9SPHI</name>
<dbReference type="Pfam" id="PF13181">
    <property type="entry name" value="TPR_8"/>
    <property type="match status" value="1"/>
</dbReference>
<reference evidence="4 5" key="1">
    <citation type="submission" date="2019-07" db="EMBL/GenBank/DDBJ databases">
        <authorList>
            <person name="Kim J."/>
        </authorList>
    </citation>
    <scope>NUCLEOTIDE SEQUENCE [LARGE SCALE GENOMIC DNA]</scope>
    <source>
        <strain evidence="4 5">MJ1a</strain>
    </source>
</reference>
<gene>
    <name evidence="4" type="ORF">FPZ42_18190</name>
</gene>
<dbReference type="EMBL" id="VOEI01000008">
    <property type="protein sequence ID" value="TWR23938.1"/>
    <property type="molecule type" value="Genomic_DNA"/>
</dbReference>
<organism evidence="4 5">
    <name type="scientific">Mucilaginibacter achroorhodeus</name>
    <dbReference type="NCBI Taxonomy" id="2599294"/>
    <lineage>
        <taxon>Bacteria</taxon>
        <taxon>Pseudomonadati</taxon>
        <taxon>Bacteroidota</taxon>
        <taxon>Sphingobacteriia</taxon>
        <taxon>Sphingobacteriales</taxon>
        <taxon>Sphingobacteriaceae</taxon>
        <taxon>Mucilaginibacter</taxon>
    </lineage>
</organism>
<feature type="repeat" description="TPR" evidence="1">
    <location>
        <begin position="217"/>
        <end position="250"/>
    </location>
</feature>
<dbReference type="GO" id="GO:0003677">
    <property type="term" value="F:DNA binding"/>
    <property type="evidence" value="ECO:0007669"/>
    <property type="project" value="InterPro"/>
</dbReference>
<dbReference type="PROSITE" id="PS50005">
    <property type="entry name" value="TPR"/>
    <property type="match status" value="2"/>
</dbReference>
<dbReference type="RefSeq" id="WP_146273294.1">
    <property type="nucleotide sequence ID" value="NZ_VOEI01000008.1"/>
</dbReference>
<accession>A0A563TX44</accession>
<evidence type="ECO:0000256" key="2">
    <source>
        <dbReference type="SAM" id="Coils"/>
    </source>
</evidence>
<dbReference type="Proteomes" id="UP000318010">
    <property type="component" value="Unassembled WGS sequence"/>
</dbReference>
<dbReference type="SUPFAM" id="SSF48452">
    <property type="entry name" value="TPR-like"/>
    <property type="match status" value="1"/>
</dbReference>
<evidence type="ECO:0000313" key="5">
    <source>
        <dbReference type="Proteomes" id="UP000318010"/>
    </source>
</evidence>
<dbReference type="GO" id="GO:0006355">
    <property type="term" value="P:regulation of DNA-templated transcription"/>
    <property type="evidence" value="ECO:0007669"/>
    <property type="project" value="InterPro"/>
</dbReference>
<keyword evidence="5" id="KW-1185">Reference proteome</keyword>
<evidence type="ECO:0000256" key="1">
    <source>
        <dbReference type="PROSITE-ProRule" id="PRU00339"/>
    </source>
</evidence>
<keyword evidence="3" id="KW-0472">Membrane</keyword>
<sequence>MTKKRLHILKVCMFSVAMLWLLLYIPTFCKAQKLLQTQTYRPGIFETLKDSSADGRVEAARRLSRPARKMTEVDAMRTIDDLNKIAIKLNDIPLQCAVYDLRADYYSVNNGYNELSTKYYKQAISLAEEKKDQMLAGIYQHRIANYFALYKQNVEAAKYYLLSDRNLREVGYSKVPGMGNLFSETSNFYYSLGDYEDARENLKNALTYQPEASRTRVNVLNTIGLTYRNSNNYPLALNYFDKALKLAEQLRDSIWIALAKGNIGSVYVMQKRYKEALPLVREDYEQSVKYDEGGNCAIAMLRLAKISLHFNNVKLAVGQLDTANRVLLTTKENVLKERIEYFELLAQVKERSNNTTLAEHYRLLSEQLKDTLAERDNVTAIERVRLKWTKEKSFEDYKDLQKTAELNSYKQYTVILGLILIIIIGVFIFNHQWLKTQKDKELLASELRRIEEEHKNAEDALSGYTENLKQKNEIIEEFKTELEKLQSNVTDRDFAANIEKLMQAHIMTDDSWEDFKKLFIKVHPDFLYNVRHNHQGLSDTDVRLLALIKLKLNNKEMAGMLGITVDGVKKAKQRLRKKMNLDEGDEIENVVNKL</sequence>
<dbReference type="AlphaFoldDB" id="A0A563TX44"/>
<keyword evidence="3" id="KW-0812">Transmembrane</keyword>
<dbReference type="SUPFAM" id="SSF46894">
    <property type="entry name" value="C-terminal effector domain of the bipartite response regulators"/>
    <property type="match status" value="1"/>
</dbReference>
<feature type="repeat" description="TPR" evidence="1">
    <location>
        <begin position="179"/>
        <end position="212"/>
    </location>
</feature>
<dbReference type="InterPro" id="IPR016032">
    <property type="entry name" value="Sig_transdc_resp-reg_C-effctor"/>
</dbReference>
<keyword evidence="2" id="KW-0175">Coiled coil</keyword>
<dbReference type="PANTHER" id="PTHR10098">
    <property type="entry name" value="RAPSYN-RELATED"/>
    <property type="match status" value="1"/>
</dbReference>
<comment type="caution">
    <text evidence="4">The sequence shown here is derived from an EMBL/GenBank/DDBJ whole genome shotgun (WGS) entry which is preliminary data.</text>
</comment>
<dbReference type="InterPro" id="IPR019734">
    <property type="entry name" value="TPR_rpt"/>
</dbReference>